<dbReference type="Proteomes" id="UP000054911">
    <property type="component" value="Unassembled WGS sequence"/>
</dbReference>
<dbReference type="EMBL" id="FCOE02000066">
    <property type="protein sequence ID" value="SAL01274.1"/>
    <property type="molecule type" value="Genomic_DNA"/>
</dbReference>
<dbReference type="AlphaFoldDB" id="A0A158E392"/>
<keyword evidence="1" id="KW-0812">Transmembrane</keyword>
<name>A0A158E392_9BURK</name>
<reference evidence="2" key="1">
    <citation type="submission" date="2016-01" db="EMBL/GenBank/DDBJ databases">
        <authorList>
            <person name="Peeters C."/>
        </authorList>
    </citation>
    <scope>NUCLEOTIDE SEQUENCE [LARGE SCALE GENOMIC DNA]</scope>
    <source>
        <strain evidence="2">LMG 29323</strain>
    </source>
</reference>
<keyword evidence="1" id="KW-0472">Membrane</keyword>
<protein>
    <submittedName>
        <fullName evidence="2">Uncharacterized protein</fullName>
    </submittedName>
</protein>
<gene>
    <name evidence="2" type="ORF">AWB80_08086</name>
</gene>
<keyword evidence="3" id="KW-1185">Reference proteome</keyword>
<feature type="transmembrane region" description="Helical" evidence="1">
    <location>
        <begin position="12"/>
        <end position="31"/>
    </location>
</feature>
<organism evidence="2 3">
    <name type="scientific">Caballeronia pedi</name>
    <dbReference type="NCBI Taxonomy" id="1777141"/>
    <lineage>
        <taxon>Bacteria</taxon>
        <taxon>Pseudomonadati</taxon>
        <taxon>Pseudomonadota</taxon>
        <taxon>Betaproteobacteria</taxon>
        <taxon>Burkholderiales</taxon>
        <taxon>Burkholderiaceae</taxon>
        <taxon>Caballeronia</taxon>
    </lineage>
</organism>
<evidence type="ECO:0000256" key="1">
    <source>
        <dbReference type="SAM" id="Phobius"/>
    </source>
</evidence>
<evidence type="ECO:0000313" key="3">
    <source>
        <dbReference type="Proteomes" id="UP000054911"/>
    </source>
</evidence>
<comment type="caution">
    <text evidence="2">The sequence shown here is derived from an EMBL/GenBank/DDBJ whole genome shotgun (WGS) entry which is preliminary data.</text>
</comment>
<accession>A0A158E392</accession>
<sequence>MEQLSMEAWRWRVRLVVGAAILIAGTALEMFHS</sequence>
<keyword evidence="1" id="KW-1133">Transmembrane helix</keyword>
<evidence type="ECO:0000313" key="2">
    <source>
        <dbReference type="EMBL" id="SAL01274.1"/>
    </source>
</evidence>
<proteinExistence type="predicted"/>